<feature type="transmembrane region" description="Helical" evidence="7">
    <location>
        <begin position="50"/>
        <end position="69"/>
    </location>
</feature>
<dbReference type="GO" id="GO:0015179">
    <property type="term" value="F:L-amino acid transmembrane transporter activity"/>
    <property type="evidence" value="ECO:0007669"/>
    <property type="project" value="TreeGrafter"/>
</dbReference>
<evidence type="ECO:0000256" key="2">
    <source>
        <dbReference type="ARBA" id="ARBA00022448"/>
    </source>
</evidence>
<evidence type="ECO:0000313" key="9">
    <source>
        <dbReference type="EMBL" id="OIW21634.1"/>
    </source>
</evidence>
<evidence type="ECO:0000256" key="4">
    <source>
        <dbReference type="ARBA" id="ARBA00022970"/>
    </source>
</evidence>
<keyword evidence="4" id="KW-0029">Amino-acid transport</keyword>
<evidence type="ECO:0000256" key="6">
    <source>
        <dbReference type="ARBA" id="ARBA00023136"/>
    </source>
</evidence>
<dbReference type="Proteomes" id="UP000188354">
    <property type="component" value="Unassembled WGS sequence"/>
</dbReference>
<feature type="transmembrane region" description="Helical" evidence="7">
    <location>
        <begin position="100"/>
        <end position="125"/>
    </location>
</feature>
<dbReference type="PANTHER" id="PTHR22950:SF643">
    <property type="entry name" value="AMINO ACID TRANSPORTER AVT6A"/>
    <property type="match status" value="1"/>
</dbReference>
<evidence type="ECO:0000256" key="3">
    <source>
        <dbReference type="ARBA" id="ARBA00022692"/>
    </source>
</evidence>
<dbReference type="GO" id="GO:0031090">
    <property type="term" value="C:organelle membrane"/>
    <property type="evidence" value="ECO:0007669"/>
    <property type="project" value="UniProtKB-ARBA"/>
</dbReference>
<comment type="subcellular location">
    <subcellularLocation>
        <location evidence="1">Membrane</location>
        <topology evidence="1">Multi-pass membrane protein</topology>
    </subcellularLocation>
</comment>
<evidence type="ECO:0000256" key="1">
    <source>
        <dbReference type="ARBA" id="ARBA00004141"/>
    </source>
</evidence>
<protein>
    <recommendedName>
        <fullName evidence="8">Amino acid transporter transmembrane domain-containing protein</fullName>
    </recommendedName>
</protein>
<keyword evidence="3 7" id="KW-0812">Transmembrane</keyword>
<dbReference type="AlphaFoldDB" id="A0A394DFD9"/>
<name>A0A394DFD9_LUPAN</name>
<accession>A0A394DFD9</accession>
<feature type="transmembrane region" description="Helical" evidence="7">
    <location>
        <begin position="137"/>
        <end position="158"/>
    </location>
</feature>
<organism evidence="9 10">
    <name type="scientific">Lupinus angustifolius</name>
    <name type="common">Narrow-leaved blue lupine</name>
    <dbReference type="NCBI Taxonomy" id="3871"/>
    <lineage>
        <taxon>Eukaryota</taxon>
        <taxon>Viridiplantae</taxon>
        <taxon>Streptophyta</taxon>
        <taxon>Embryophyta</taxon>
        <taxon>Tracheophyta</taxon>
        <taxon>Spermatophyta</taxon>
        <taxon>Magnoliopsida</taxon>
        <taxon>eudicotyledons</taxon>
        <taxon>Gunneridae</taxon>
        <taxon>Pentapetalae</taxon>
        <taxon>rosids</taxon>
        <taxon>fabids</taxon>
        <taxon>Fabales</taxon>
        <taxon>Fabaceae</taxon>
        <taxon>Papilionoideae</taxon>
        <taxon>50 kb inversion clade</taxon>
        <taxon>genistoids sensu lato</taxon>
        <taxon>core genistoids</taxon>
        <taxon>Genisteae</taxon>
        <taxon>Lupinus</taxon>
    </lineage>
</organism>
<keyword evidence="10" id="KW-1185">Reference proteome</keyword>
<reference evidence="9 10" key="1">
    <citation type="journal article" date="2017" name="Plant Biotechnol. J.">
        <title>A comprehensive draft genome sequence for lupin (Lupinus angustifolius), an emerging health food: insights into plant-microbe interactions and legume evolution.</title>
        <authorList>
            <person name="Hane J.K."/>
            <person name="Ming Y."/>
            <person name="Kamphuis L.G."/>
            <person name="Nelson M.N."/>
            <person name="Garg G."/>
            <person name="Atkins C.A."/>
            <person name="Bayer P.E."/>
            <person name="Bravo A."/>
            <person name="Bringans S."/>
            <person name="Cannon S."/>
            <person name="Edwards D."/>
            <person name="Foley R."/>
            <person name="Gao L.L."/>
            <person name="Harrison M.J."/>
            <person name="Huang W."/>
            <person name="Hurgobin B."/>
            <person name="Li S."/>
            <person name="Liu C.W."/>
            <person name="McGrath A."/>
            <person name="Morahan G."/>
            <person name="Murray J."/>
            <person name="Weller J."/>
            <person name="Jian J."/>
            <person name="Singh K.B."/>
        </authorList>
    </citation>
    <scope>NUCLEOTIDE SEQUENCE [LARGE SCALE GENOMIC DNA]</scope>
    <source>
        <strain evidence="10">cv. Tanjil</strain>
        <tissue evidence="9">Whole plant</tissue>
    </source>
</reference>
<feature type="domain" description="Amino acid transporter transmembrane" evidence="8">
    <location>
        <begin position="29"/>
        <end position="126"/>
    </location>
</feature>
<proteinExistence type="predicted"/>
<dbReference type="Gramene" id="OIW21634">
    <property type="protein sequence ID" value="OIW21634"/>
    <property type="gene ID" value="TanjilG_06792"/>
</dbReference>
<evidence type="ECO:0000256" key="7">
    <source>
        <dbReference type="SAM" id="Phobius"/>
    </source>
</evidence>
<dbReference type="STRING" id="3871.A0A394DFD9"/>
<evidence type="ECO:0000259" key="8">
    <source>
        <dbReference type="Pfam" id="PF01490"/>
    </source>
</evidence>
<keyword evidence="5 7" id="KW-1133">Transmembrane helix</keyword>
<dbReference type="Pfam" id="PF01490">
    <property type="entry name" value="Aa_trans"/>
    <property type="match status" value="1"/>
</dbReference>
<dbReference type="PANTHER" id="PTHR22950">
    <property type="entry name" value="AMINO ACID TRANSPORTER"/>
    <property type="match status" value="1"/>
</dbReference>
<sequence>MVRWWQRQGAEHFPTTRLLSRVPSLLFFVHTIDNELEDSSQIQGVVRNSLALCSSVYLLISFFGFLLFVEGTLNDVLANFDIDLGIPFSAVLNDVVRLSYAAYLMLVFPVVFFSLRLSIDGLLFSKSRPLVLDNFRFASLTISLIGVIFLGANLSMIISSKLPLGK</sequence>
<keyword evidence="2" id="KW-0813">Transport</keyword>
<dbReference type="InterPro" id="IPR013057">
    <property type="entry name" value="AA_transpt_TM"/>
</dbReference>
<evidence type="ECO:0000256" key="5">
    <source>
        <dbReference type="ARBA" id="ARBA00022989"/>
    </source>
</evidence>
<comment type="caution">
    <text evidence="9">The sequence shown here is derived from an EMBL/GenBank/DDBJ whole genome shotgun (WGS) entry which is preliminary data.</text>
</comment>
<evidence type="ECO:0000313" key="10">
    <source>
        <dbReference type="Proteomes" id="UP000188354"/>
    </source>
</evidence>
<dbReference type="EMBL" id="MLAU01029075">
    <property type="protein sequence ID" value="OIW21634.1"/>
    <property type="molecule type" value="Genomic_DNA"/>
</dbReference>
<keyword evidence="6 7" id="KW-0472">Membrane</keyword>
<gene>
    <name evidence="9" type="ORF">TanjilG_06792</name>
</gene>